<gene>
    <name evidence="2" type="ORF">SPRG_15999</name>
</gene>
<keyword evidence="3" id="KW-1185">Reference proteome</keyword>
<dbReference type="KEGG" id="spar:SPRG_15999"/>
<evidence type="ECO:0000259" key="1">
    <source>
        <dbReference type="PROSITE" id="PS50097"/>
    </source>
</evidence>
<dbReference type="SMART" id="SM00225">
    <property type="entry name" value="BTB"/>
    <property type="match status" value="1"/>
</dbReference>
<organism evidence="2 3">
    <name type="scientific">Saprolegnia parasitica (strain CBS 223.65)</name>
    <dbReference type="NCBI Taxonomy" id="695850"/>
    <lineage>
        <taxon>Eukaryota</taxon>
        <taxon>Sar</taxon>
        <taxon>Stramenopiles</taxon>
        <taxon>Oomycota</taxon>
        <taxon>Saprolegniomycetes</taxon>
        <taxon>Saprolegniales</taxon>
        <taxon>Saprolegniaceae</taxon>
        <taxon>Saprolegnia</taxon>
    </lineage>
</organism>
<dbReference type="GO" id="GO:0051260">
    <property type="term" value="P:protein homooligomerization"/>
    <property type="evidence" value="ECO:0007669"/>
    <property type="project" value="InterPro"/>
</dbReference>
<dbReference type="PROSITE" id="PS50097">
    <property type="entry name" value="BTB"/>
    <property type="match status" value="1"/>
</dbReference>
<evidence type="ECO:0000313" key="2">
    <source>
        <dbReference type="EMBL" id="KDO18653.1"/>
    </source>
</evidence>
<dbReference type="PANTHER" id="PTHR11145:SF8">
    <property type="entry name" value="RE57120P"/>
    <property type="match status" value="1"/>
</dbReference>
<dbReference type="Pfam" id="PF02214">
    <property type="entry name" value="BTB_2"/>
    <property type="match status" value="1"/>
</dbReference>
<dbReference type="InterPro" id="IPR045068">
    <property type="entry name" value="BACURD1-3"/>
</dbReference>
<accession>A0A067BKD8</accession>
<dbReference type="EMBL" id="KK583409">
    <property type="protein sequence ID" value="KDO18653.1"/>
    <property type="molecule type" value="Genomic_DNA"/>
</dbReference>
<dbReference type="RefSeq" id="XP_012210639.1">
    <property type="nucleotide sequence ID" value="XM_012355249.1"/>
</dbReference>
<dbReference type="OrthoDB" id="164698at2759"/>
<feature type="domain" description="BTB" evidence="1">
    <location>
        <begin position="725"/>
        <end position="795"/>
    </location>
</feature>
<evidence type="ECO:0000313" key="3">
    <source>
        <dbReference type="Proteomes" id="UP000030745"/>
    </source>
</evidence>
<dbReference type="InterPro" id="IPR003131">
    <property type="entry name" value="T1-type_BTB"/>
</dbReference>
<dbReference type="GeneID" id="24137667"/>
<name>A0A067BKD8_SAPPC</name>
<dbReference type="Gene3D" id="3.30.710.10">
    <property type="entry name" value="Potassium Channel Kv1.1, Chain A"/>
    <property type="match status" value="1"/>
</dbReference>
<dbReference type="SUPFAM" id="SSF54695">
    <property type="entry name" value="POZ domain"/>
    <property type="match status" value="1"/>
</dbReference>
<dbReference type="PANTHER" id="PTHR11145">
    <property type="entry name" value="BTB/POZ DOMAIN-CONTAINING ADAPTER FOR CUL3-MEDIATED RHOA DEGRADATION PROTEIN FAMILY MEMBER"/>
    <property type="match status" value="1"/>
</dbReference>
<protein>
    <recommendedName>
        <fullName evidence="1">BTB domain-containing protein</fullName>
    </recommendedName>
</protein>
<sequence>MAKASGAELGASSKGDAAAAKNMYSRCLHYVRAHLEADVLAGHPLYARTPNVNALVGRTGALTIDNTPLTEDLYIIFAAYLQHGDKGKMAAMSAINYMTTLERLHREALKHNDTAPPLGLDYVAHARAVMRALYQEESQIAAQTTTKAPASPMLVADFATVCETLFKENDAGRRQHSSRDRTLLTMQWSAIGTGLDMGGLCYANLMWKNDRLVVAVKHESTGEMDQLPTLDPLHALACQLASTADDTSRHVSQQLAQSSNGTKKHAAHINQVLKRLSDKDHCGVLTPHRRRQRTATSASIHGDDQFPDLASRGSWSMDALDTTLKNTQGDALRIARQRAGWSHPRLSHAAPLLTAARRPVEDGDVLDPMIVFADKLFHNYSYGQAPRVSAHLLDLLAATLLLYLSDTMAVCANHAVHVALFAAAASVGITQDELLQRGHSIRRAFCLANAHQLHATAVVEDASMEKLLALQRATALEVSALTSTVDAQNVVVRKMQADMDKLMATCHETNALLTTLLQSVSTKTQAVSAGRLPSLSGIKFSDGLFMFLANGLVNLPRDPSSNHQATLKAALRQAQRSPEFRDVVSAHRSGRCTRSQLFAACEQVSEAIDAEINCFIEQRAKATGSSTRKRQRTSQRSISDAVELLKKARHSRNQFSTANQTTGLRMTDGVYASRLETFKDAIAAISKAVGDHLGSIVDKQLDELALRTEALAAMEARMADEAATADATITLNVGGSIFATSRETLLQFEGSYFAAMLSSGSWQPGDDGAYFIDRDPRHFERVMAFLRSGAVDFDGLDRVNAAVLYDHFDYFLLPLPPVPWDGMYCHPQLTLSETMTVATADGALTGKWNVLATRAVRSFTVKLPASHTTIDIGYMTRDQFYASGSPGTLFFSWPNEIRSGAYGETTTIANPVHATENVMLSCVWDKAMSALRVHVNGVLVPDWTESVVGAPYLYPCVRIASANARVELSSVEAL</sequence>
<dbReference type="CDD" id="cd18316">
    <property type="entry name" value="BTB_POZ_KCTD-like"/>
    <property type="match status" value="1"/>
</dbReference>
<dbReference type="Proteomes" id="UP000030745">
    <property type="component" value="Unassembled WGS sequence"/>
</dbReference>
<dbReference type="AlphaFoldDB" id="A0A067BKD8"/>
<proteinExistence type="predicted"/>
<dbReference type="VEuPathDB" id="FungiDB:SPRG_15999"/>
<dbReference type="InterPro" id="IPR011333">
    <property type="entry name" value="SKP1/BTB/POZ_sf"/>
</dbReference>
<reference evidence="2 3" key="1">
    <citation type="journal article" date="2013" name="PLoS Genet.">
        <title>Distinctive expansion of potential virulence genes in the genome of the oomycete fish pathogen Saprolegnia parasitica.</title>
        <authorList>
            <person name="Jiang R.H."/>
            <person name="de Bruijn I."/>
            <person name="Haas B.J."/>
            <person name="Belmonte R."/>
            <person name="Lobach L."/>
            <person name="Christie J."/>
            <person name="van den Ackerveken G."/>
            <person name="Bottin A."/>
            <person name="Bulone V."/>
            <person name="Diaz-Moreno S.M."/>
            <person name="Dumas B."/>
            <person name="Fan L."/>
            <person name="Gaulin E."/>
            <person name="Govers F."/>
            <person name="Grenville-Briggs L.J."/>
            <person name="Horner N.R."/>
            <person name="Levin J.Z."/>
            <person name="Mammella M."/>
            <person name="Meijer H.J."/>
            <person name="Morris P."/>
            <person name="Nusbaum C."/>
            <person name="Oome S."/>
            <person name="Phillips A.J."/>
            <person name="van Rooyen D."/>
            <person name="Rzeszutek E."/>
            <person name="Saraiva M."/>
            <person name="Secombes C.J."/>
            <person name="Seidl M.F."/>
            <person name="Snel B."/>
            <person name="Stassen J.H."/>
            <person name="Sykes S."/>
            <person name="Tripathy S."/>
            <person name="van den Berg H."/>
            <person name="Vega-Arreguin J.C."/>
            <person name="Wawra S."/>
            <person name="Young S.K."/>
            <person name="Zeng Q."/>
            <person name="Dieguez-Uribeondo J."/>
            <person name="Russ C."/>
            <person name="Tyler B.M."/>
            <person name="van West P."/>
        </authorList>
    </citation>
    <scope>NUCLEOTIDE SEQUENCE [LARGE SCALE GENOMIC DNA]</scope>
    <source>
        <strain evidence="2 3">CBS 223.65</strain>
    </source>
</reference>
<dbReference type="InterPro" id="IPR000210">
    <property type="entry name" value="BTB/POZ_dom"/>
</dbReference>